<proteinExistence type="predicted"/>
<name>A0A813LPM7_POLGL</name>
<evidence type="ECO:0000313" key="2">
    <source>
        <dbReference type="Proteomes" id="UP000626109"/>
    </source>
</evidence>
<dbReference type="EMBL" id="CAJNNW010036657">
    <property type="protein sequence ID" value="CAE8736378.1"/>
    <property type="molecule type" value="Genomic_DNA"/>
</dbReference>
<gene>
    <name evidence="1" type="ORF">PGLA2088_LOCUS48285</name>
</gene>
<dbReference type="Proteomes" id="UP000626109">
    <property type="component" value="Unassembled WGS sequence"/>
</dbReference>
<protein>
    <submittedName>
        <fullName evidence="1">Uncharacterized protein</fullName>
    </submittedName>
</protein>
<organism evidence="1 2">
    <name type="scientific">Polarella glacialis</name>
    <name type="common">Dinoflagellate</name>
    <dbReference type="NCBI Taxonomy" id="89957"/>
    <lineage>
        <taxon>Eukaryota</taxon>
        <taxon>Sar</taxon>
        <taxon>Alveolata</taxon>
        <taxon>Dinophyceae</taxon>
        <taxon>Suessiales</taxon>
        <taxon>Suessiaceae</taxon>
        <taxon>Polarella</taxon>
    </lineage>
</organism>
<dbReference type="AlphaFoldDB" id="A0A813LPM7"/>
<accession>A0A813LPM7</accession>
<sequence length="350" mass="38108">MYCVPYDTGKVLMIDPVKEIFEEVGEKTKDAVSKYTECAAAHNFTGFLYAAPFKGTDYVLEINPMTGIVREVGERIPHHTSDAMWWGVKASPTCLKIFAAPYDARRVLMIDPNNGGRAVEVGPDLGDVRGKYCCLELAPNGNLYAPPFNASQVLQIDSKGNVSLTGPKLGGSKVRKYSCLVLGANKLLYAPPLEADQVLEINPNRGDSKLIGPVIGTGEAKYACACLHSNRKIYAAPLEGRRVLEIDCEDHEVREIGFDLGSEMEKYSCICEAPVTGKLYAAPRAARQFLEIDPEKGFVREVGPDLGPLARKYTVMLPGRPIQPPPVVKVERFATTAAVPKQLAAPPVAQ</sequence>
<comment type="caution">
    <text evidence="1">The sequence shown here is derived from an EMBL/GenBank/DDBJ whole genome shotgun (WGS) entry which is preliminary data.</text>
</comment>
<reference evidence="1" key="1">
    <citation type="submission" date="2021-02" db="EMBL/GenBank/DDBJ databases">
        <authorList>
            <person name="Dougan E. K."/>
            <person name="Rhodes N."/>
            <person name="Thang M."/>
            <person name="Chan C."/>
        </authorList>
    </citation>
    <scope>NUCLEOTIDE SEQUENCE</scope>
</reference>
<evidence type="ECO:0000313" key="1">
    <source>
        <dbReference type="EMBL" id="CAE8736378.1"/>
    </source>
</evidence>
<dbReference type="SUPFAM" id="SSF63829">
    <property type="entry name" value="Calcium-dependent phosphotriesterase"/>
    <property type="match status" value="1"/>
</dbReference>